<feature type="DNA-binding region" description="H-T-H motif" evidence="2">
    <location>
        <begin position="32"/>
        <end position="51"/>
    </location>
</feature>
<dbReference type="InterPro" id="IPR009057">
    <property type="entry name" value="Homeodomain-like_sf"/>
</dbReference>
<dbReference type="PANTHER" id="PTHR43479:SF11">
    <property type="entry name" value="ACREF_ENVCD OPERON REPRESSOR-RELATED"/>
    <property type="match status" value="1"/>
</dbReference>
<comment type="caution">
    <text evidence="4">The sequence shown here is derived from an EMBL/GenBank/DDBJ whole genome shotgun (WGS) entry which is preliminary data.</text>
</comment>
<dbReference type="RefSeq" id="WP_055649672.1">
    <property type="nucleotide sequence ID" value="NZ_CZAZ01000005.1"/>
</dbReference>
<dbReference type="EMBL" id="WNME01000015">
    <property type="protein sequence ID" value="MUB65393.1"/>
    <property type="molecule type" value="Genomic_DNA"/>
</dbReference>
<dbReference type="Proteomes" id="UP000434223">
    <property type="component" value="Unassembled WGS sequence"/>
</dbReference>
<dbReference type="GO" id="GO:0003677">
    <property type="term" value="F:DNA binding"/>
    <property type="evidence" value="ECO:0007669"/>
    <property type="project" value="UniProtKB-UniRule"/>
</dbReference>
<accession>A0AAW9WLX8</accession>
<evidence type="ECO:0000313" key="4">
    <source>
        <dbReference type="EMBL" id="MUB65393.1"/>
    </source>
</evidence>
<evidence type="ECO:0000256" key="2">
    <source>
        <dbReference type="PROSITE-ProRule" id="PRU00335"/>
    </source>
</evidence>
<dbReference type="Gene3D" id="1.10.357.10">
    <property type="entry name" value="Tetracycline Repressor, domain 2"/>
    <property type="match status" value="1"/>
</dbReference>
<evidence type="ECO:0000256" key="1">
    <source>
        <dbReference type="ARBA" id="ARBA00023125"/>
    </source>
</evidence>
<keyword evidence="1 2" id="KW-0238">DNA-binding</keyword>
<dbReference type="SUPFAM" id="SSF46689">
    <property type="entry name" value="Homeodomain-like"/>
    <property type="match status" value="1"/>
</dbReference>
<proteinExistence type="predicted"/>
<dbReference type="InterPro" id="IPR050624">
    <property type="entry name" value="HTH-type_Tx_Regulator"/>
</dbReference>
<feature type="domain" description="HTH tetR-type" evidence="3">
    <location>
        <begin position="9"/>
        <end position="69"/>
    </location>
</feature>
<reference evidence="4 5" key="1">
    <citation type="submission" date="2019-09" db="EMBL/GenBank/DDBJ databases">
        <title>Draft genome sequencing of Hungatella hathewayi 123Y-2.</title>
        <authorList>
            <person name="Lv Q."/>
            <person name="Li S."/>
        </authorList>
    </citation>
    <scope>NUCLEOTIDE SEQUENCE [LARGE SCALE GENOMIC DNA]</scope>
    <source>
        <strain evidence="4 5">123Y-2</strain>
    </source>
</reference>
<dbReference type="PANTHER" id="PTHR43479">
    <property type="entry name" value="ACREF/ENVCD OPERON REPRESSOR-RELATED"/>
    <property type="match status" value="1"/>
</dbReference>
<dbReference type="Pfam" id="PF00440">
    <property type="entry name" value="TetR_N"/>
    <property type="match status" value="1"/>
</dbReference>
<organism evidence="4 5">
    <name type="scientific">Hungatella hathewayi</name>
    <dbReference type="NCBI Taxonomy" id="154046"/>
    <lineage>
        <taxon>Bacteria</taxon>
        <taxon>Bacillati</taxon>
        <taxon>Bacillota</taxon>
        <taxon>Clostridia</taxon>
        <taxon>Lachnospirales</taxon>
        <taxon>Lachnospiraceae</taxon>
        <taxon>Hungatella</taxon>
    </lineage>
</organism>
<evidence type="ECO:0000259" key="3">
    <source>
        <dbReference type="PROSITE" id="PS50977"/>
    </source>
</evidence>
<protein>
    <submittedName>
        <fullName evidence="4">TetR family transcriptional regulator</fullName>
    </submittedName>
</protein>
<dbReference type="PROSITE" id="PS50977">
    <property type="entry name" value="HTH_TETR_2"/>
    <property type="match status" value="1"/>
</dbReference>
<gene>
    <name evidence="4" type="ORF">GNE07_20435</name>
</gene>
<dbReference type="InterPro" id="IPR001647">
    <property type="entry name" value="HTH_TetR"/>
</dbReference>
<sequence length="222" mass="25901">MRITEETMQKRRELIIYNAFQMFSERGIEKVKIIEIARKSEVSDNTVYRYFENKENLVREAFIMLWSNIMDGVEKNVENTPNYSELSGFEQIKSWIEGFRHLYMFDKAFVLFSYEAKLYLLRHKVKLDKYQQDILMRSIRGPCLAALEKGKRDGSVPALADSEDLFYAIWGTIRGFVAKIVIYDGLYGEDSPWEKHYQTVEDGVLSALSNGWTISGDLQKSV</sequence>
<name>A0AAW9WLX8_9FIRM</name>
<dbReference type="AlphaFoldDB" id="A0AAW9WLX8"/>
<dbReference type="PRINTS" id="PR00455">
    <property type="entry name" value="HTHTETR"/>
</dbReference>
<evidence type="ECO:0000313" key="5">
    <source>
        <dbReference type="Proteomes" id="UP000434223"/>
    </source>
</evidence>